<keyword evidence="4 6" id="KW-1133">Transmembrane helix</keyword>
<keyword evidence="5 6" id="KW-0472">Membrane</keyword>
<comment type="caution">
    <text evidence="8">The sequence shown here is derived from an EMBL/GenBank/DDBJ whole genome shotgun (WGS) entry which is preliminary data.</text>
</comment>
<evidence type="ECO:0000256" key="4">
    <source>
        <dbReference type="ARBA" id="ARBA00022989"/>
    </source>
</evidence>
<dbReference type="NCBIfam" id="TIGR00360">
    <property type="entry name" value="ComEC_N-term"/>
    <property type="match status" value="1"/>
</dbReference>
<comment type="subcellular location">
    <subcellularLocation>
        <location evidence="1">Cell membrane</location>
        <topology evidence="1">Multi-pass membrane protein</topology>
    </subcellularLocation>
</comment>
<accession>X1R7R0</accession>
<protein>
    <recommendedName>
        <fullName evidence="7">ComEC/Rec2-related protein domain-containing protein</fullName>
    </recommendedName>
</protein>
<evidence type="ECO:0000256" key="5">
    <source>
        <dbReference type="ARBA" id="ARBA00023136"/>
    </source>
</evidence>
<dbReference type="AlphaFoldDB" id="X1R7R0"/>
<feature type="transmembrane region" description="Helical" evidence="6">
    <location>
        <begin position="96"/>
        <end position="120"/>
    </location>
</feature>
<dbReference type="PANTHER" id="PTHR30619">
    <property type="entry name" value="DNA INTERNALIZATION/COMPETENCE PROTEIN COMEC/REC2"/>
    <property type="match status" value="1"/>
</dbReference>
<dbReference type="Pfam" id="PF03772">
    <property type="entry name" value="Competence"/>
    <property type="match status" value="1"/>
</dbReference>
<dbReference type="GO" id="GO:0005886">
    <property type="term" value="C:plasma membrane"/>
    <property type="evidence" value="ECO:0007669"/>
    <property type="project" value="UniProtKB-SubCell"/>
</dbReference>
<evidence type="ECO:0000256" key="1">
    <source>
        <dbReference type="ARBA" id="ARBA00004651"/>
    </source>
</evidence>
<feature type="transmembrane region" description="Helical" evidence="6">
    <location>
        <begin position="65"/>
        <end position="84"/>
    </location>
</feature>
<reference evidence="8" key="1">
    <citation type="journal article" date="2014" name="Front. Microbiol.">
        <title>High frequency of phylogenetically diverse reductive dehalogenase-homologous genes in deep subseafloor sedimentary metagenomes.</title>
        <authorList>
            <person name="Kawai M."/>
            <person name="Futagami T."/>
            <person name="Toyoda A."/>
            <person name="Takaki Y."/>
            <person name="Nishi S."/>
            <person name="Hori S."/>
            <person name="Arai W."/>
            <person name="Tsubouchi T."/>
            <person name="Morono Y."/>
            <person name="Uchiyama I."/>
            <person name="Ito T."/>
            <person name="Fujiyama A."/>
            <person name="Inagaki F."/>
            <person name="Takami H."/>
        </authorList>
    </citation>
    <scope>NUCLEOTIDE SEQUENCE</scope>
    <source>
        <strain evidence="8">Expedition CK06-06</strain>
    </source>
</reference>
<dbReference type="EMBL" id="BARV01041534">
    <property type="protein sequence ID" value="GAI51649.1"/>
    <property type="molecule type" value="Genomic_DNA"/>
</dbReference>
<evidence type="ECO:0000256" key="2">
    <source>
        <dbReference type="ARBA" id="ARBA00022475"/>
    </source>
</evidence>
<feature type="transmembrane region" description="Helical" evidence="6">
    <location>
        <begin position="126"/>
        <end position="145"/>
    </location>
</feature>
<feature type="transmembrane region" description="Helical" evidence="6">
    <location>
        <begin position="6"/>
        <end position="28"/>
    </location>
</feature>
<dbReference type="InterPro" id="IPR004477">
    <property type="entry name" value="ComEC_N"/>
</dbReference>
<evidence type="ECO:0000256" key="6">
    <source>
        <dbReference type="SAM" id="Phobius"/>
    </source>
</evidence>
<name>X1R7R0_9ZZZZ</name>
<keyword evidence="2" id="KW-1003">Cell membrane</keyword>
<feature type="non-terminal residue" evidence="8">
    <location>
        <position position="1"/>
    </location>
</feature>
<keyword evidence="3 6" id="KW-0812">Transmembrane</keyword>
<feature type="domain" description="ComEC/Rec2-related protein" evidence="7">
    <location>
        <begin position="2"/>
        <end position="144"/>
    </location>
</feature>
<evidence type="ECO:0000256" key="3">
    <source>
        <dbReference type="ARBA" id="ARBA00022692"/>
    </source>
</evidence>
<gene>
    <name evidence="8" type="ORF">S06H3_62833</name>
</gene>
<feature type="transmembrane region" description="Helical" evidence="6">
    <location>
        <begin position="40"/>
        <end position="59"/>
    </location>
</feature>
<sequence length="147" mass="15461">LGIIWLYALITGMHPPVVRGAIMASLFLTAELLGRQRTAITSLAFAAAIMVGINPQILWDASFQLSFLAMSGLIFLAPPFQTLGRKAVNTALGEQGIGVSLANITTDSFSVTLGAIIAVWPVIAHYFDIVSFVAPLATLLALPALPG</sequence>
<evidence type="ECO:0000313" key="8">
    <source>
        <dbReference type="EMBL" id="GAI51649.1"/>
    </source>
</evidence>
<evidence type="ECO:0000259" key="7">
    <source>
        <dbReference type="Pfam" id="PF03772"/>
    </source>
</evidence>
<feature type="non-terminal residue" evidence="8">
    <location>
        <position position="147"/>
    </location>
</feature>
<dbReference type="PANTHER" id="PTHR30619:SF1">
    <property type="entry name" value="RECOMBINATION PROTEIN 2"/>
    <property type="match status" value="1"/>
</dbReference>
<proteinExistence type="predicted"/>
<dbReference type="InterPro" id="IPR052159">
    <property type="entry name" value="Competence_DNA_uptake"/>
</dbReference>
<organism evidence="8">
    <name type="scientific">marine sediment metagenome</name>
    <dbReference type="NCBI Taxonomy" id="412755"/>
    <lineage>
        <taxon>unclassified sequences</taxon>
        <taxon>metagenomes</taxon>
        <taxon>ecological metagenomes</taxon>
    </lineage>
</organism>